<organism evidence="9 10">
    <name type="scientific">Ichthyenterobacterium magnum</name>
    <dbReference type="NCBI Taxonomy" id="1230530"/>
    <lineage>
        <taxon>Bacteria</taxon>
        <taxon>Pseudomonadati</taxon>
        <taxon>Bacteroidota</taxon>
        <taxon>Flavobacteriia</taxon>
        <taxon>Flavobacteriales</taxon>
        <taxon>Flavobacteriaceae</taxon>
        <taxon>Ichthyenterobacterium</taxon>
    </lineage>
</organism>
<evidence type="ECO:0000259" key="8">
    <source>
        <dbReference type="SMART" id="SM00752"/>
    </source>
</evidence>
<evidence type="ECO:0000313" key="10">
    <source>
        <dbReference type="Proteomes" id="UP000284892"/>
    </source>
</evidence>
<dbReference type="OrthoDB" id="341137at2"/>
<dbReference type="InterPro" id="IPR011020">
    <property type="entry name" value="HTTM-like"/>
</dbReference>
<keyword evidence="6" id="KW-0456">Lyase</keyword>
<name>A0A420DMF4_9FLAO</name>
<feature type="domain" description="HTTM-like" evidence="8">
    <location>
        <begin position="12"/>
        <end position="272"/>
    </location>
</feature>
<dbReference type="Proteomes" id="UP000284892">
    <property type="component" value="Unassembled WGS sequence"/>
</dbReference>
<keyword evidence="4 7" id="KW-0472">Membrane</keyword>
<feature type="transmembrane region" description="Helical" evidence="7">
    <location>
        <begin position="21"/>
        <end position="40"/>
    </location>
</feature>
<evidence type="ECO:0000256" key="6">
    <source>
        <dbReference type="ARBA" id="ARBA00023239"/>
    </source>
</evidence>
<feature type="transmembrane region" description="Helical" evidence="7">
    <location>
        <begin position="117"/>
        <end position="137"/>
    </location>
</feature>
<dbReference type="AlphaFoldDB" id="A0A420DMF4"/>
<dbReference type="GO" id="GO:0019842">
    <property type="term" value="F:vitamin binding"/>
    <property type="evidence" value="ECO:0007669"/>
    <property type="project" value="TreeGrafter"/>
</dbReference>
<evidence type="ECO:0000256" key="2">
    <source>
        <dbReference type="ARBA" id="ARBA00022692"/>
    </source>
</evidence>
<keyword evidence="10" id="KW-1185">Reference proteome</keyword>
<protein>
    <submittedName>
        <fullName evidence="9">Vitamin K-dependent gamma-carboxylase-like protein</fullName>
    </submittedName>
</protein>
<dbReference type="InterPro" id="IPR053934">
    <property type="entry name" value="HTTM_dom"/>
</dbReference>
<dbReference type="GO" id="GO:0008488">
    <property type="term" value="F:gamma-glutamyl carboxylase activity"/>
    <property type="evidence" value="ECO:0007669"/>
    <property type="project" value="InterPro"/>
</dbReference>
<dbReference type="SMART" id="SM00752">
    <property type="entry name" value="HTTM"/>
    <property type="match status" value="1"/>
</dbReference>
<comment type="caution">
    <text evidence="9">The sequence shown here is derived from an EMBL/GenBank/DDBJ whole genome shotgun (WGS) entry which is preliminary data.</text>
</comment>
<dbReference type="RefSeq" id="WP_120200736.1">
    <property type="nucleotide sequence ID" value="NZ_RAQJ01000002.1"/>
</dbReference>
<evidence type="ECO:0000256" key="1">
    <source>
        <dbReference type="ARBA" id="ARBA00004127"/>
    </source>
</evidence>
<keyword evidence="2 7" id="KW-0812">Transmembrane</keyword>
<dbReference type="Pfam" id="PF05090">
    <property type="entry name" value="HTTM"/>
    <property type="match status" value="1"/>
</dbReference>
<evidence type="ECO:0000313" key="9">
    <source>
        <dbReference type="EMBL" id="RKE95423.1"/>
    </source>
</evidence>
<comment type="subcellular location">
    <subcellularLocation>
        <location evidence="1">Endomembrane system</location>
        <topology evidence="1">Multi-pass membrane protein</topology>
    </subcellularLocation>
</comment>
<dbReference type="PANTHER" id="PTHR12639:SF7">
    <property type="entry name" value="HTTM DOMAIN-CONTAINING PROTEIN"/>
    <property type="match status" value="1"/>
</dbReference>
<dbReference type="InterPro" id="IPR007782">
    <property type="entry name" value="VKG_COase"/>
</dbReference>
<dbReference type="InterPro" id="IPR053935">
    <property type="entry name" value="VKGC_lumenal_dom"/>
</dbReference>
<reference evidence="9 10" key="1">
    <citation type="submission" date="2018-09" db="EMBL/GenBank/DDBJ databases">
        <title>Genomic Encyclopedia of Archaeal and Bacterial Type Strains, Phase II (KMG-II): from individual species to whole genera.</title>
        <authorList>
            <person name="Goeker M."/>
        </authorList>
    </citation>
    <scope>NUCLEOTIDE SEQUENCE [LARGE SCALE GENOMIC DNA]</scope>
    <source>
        <strain evidence="9 10">DSM 26283</strain>
    </source>
</reference>
<evidence type="ECO:0000256" key="7">
    <source>
        <dbReference type="SAM" id="Phobius"/>
    </source>
</evidence>
<dbReference type="PANTHER" id="PTHR12639">
    <property type="entry name" value="VITAMIN K-DEPENDENT GAMMA-CARBOXYLASE"/>
    <property type="match status" value="1"/>
</dbReference>
<gene>
    <name evidence="9" type="ORF">BXY80_1610</name>
</gene>
<evidence type="ECO:0000256" key="3">
    <source>
        <dbReference type="ARBA" id="ARBA00022989"/>
    </source>
</evidence>
<sequence length="444" mass="52731">MMVIKNWTAYLTKETSILPLVVFRITFGFLMCFSMFRFMYNGWIEDCYIKPKFHFTYQYFDWVTPFDTLTMYSIVSVCAISALSIGLGVLYRASTIVFFFTFTYLELIEKSWYLNHYYFVSLVAFLLILVPANRRYAIDSKLFPRLKLNTVPNWTTVIFKLQLCTVYVFGGLAKLKADWLLNAQPLKIWLKARTDIPLIGWLFEYDFMPFIFSWSGMLYDLIIPFLLWTKQTRPMAYVLVIIFHVLTYVLFNIGMFPWLMIFGSLIFITHQEWNKILKIFNIKQSNAIQTYSYKTKRLIIPFIFIFFSIQTILPFRHYILTDNVLWTENGFRFAWHVMVMEKNGFTEFTIVDTSSGKQWKEYPKKRLTAIQEKQMSFQPDMIWQYAQFLEKAYKGKGLKNIAIYVNSKVSLNGRMSQTFINPETNLLQLKSADEIYNHILPLVQ</sequence>
<dbReference type="EMBL" id="RAQJ01000002">
    <property type="protein sequence ID" value="RKE95423.1"/>
    <property type="molecule type" value="Genomic_DNA"/>
</dbReference>
<feature type="transmembrane region" description="Helical" evidence="7">
    <location>
        <begin position="235"/>
        <end position="268"/>
    </location>
</feature>
<proteinExistence type="predicted"/>
<evidence type="ECO:0000256" key="5">
    <source>
        <dbReference type="ARBA" id="ARBA00023157"/>
    </source>
</evidence>
<feature type="transmembrane region" description="Helical" evidence="7">
    <location>
        <begin position="298"/>
        <end position="319"/>
    </location>
</feature>
<feature type="transmembrane region" description="Helical" evidence="7">
    <location>
        <begin position="72"/>
        <end position="105"/>
    </location>
</feature>
<accession>A0A420DMF4</accession>
<dbReference type="Pfam" id="PF22777">
    <property type="entry name" value="VKGC_lumenal_dom"/>
    <property type="match status" value="1"/>
</dbReference>
<dbReference type="GO" id="GO:0012505">
    <property type="term" value="C:endomembrane system"/>
    <property type="evidence" value="ECO:0007669"/>
    <property type="project" value="UniProtKB-SubCell"/>
</dbReference>
<keyword evidence="5" id="KW-1015">Disulfide bond</keyword>
<evidence type="ECO:0000256" key="4">
    <source>
        <dbReference type="ARBA" id="ARBA00023136"/>
    </source>
</evidence>
<keyword evidence="3 7" id="KW-1133">Transmembrane helix</keyword>